<gene>
    <name evidence="2" type="ORF">H5410_060786</name>
</gene>
<evidence type="ECO:0000313" key="2">
    <source>
        <dbReference type="EMBL" id="KAG5571020.1"/>
    </source>
</evidence>
<reference evidence="2 3" key="1">
    <citation type="submission" date="2020-09" db="EMBL/GenBank/DDBJ databases">
        <title>De no assembly of potato wild relative species, Solanum commersonii.</title>
        <authorList>
            <person name="Cho K."/>
        </authorList>
    </citation>
    <scope>NUCLEOTIDE SEQUENCE [LARGE SCALE GENOMIC DNA]</scope>
    <source>
        <strain evidence="2">LZ3.2</strain>
        <tissue evidence="2">Leaf</tissue>
    </source>
</reference>
<dbReference type="AlphaFoldDB" id="A0A9J5W729"/>
<dbReference type="OrthoDB" id="1304107at2759"/>
<name>A0A9J5W729_SOLCO</name>
<accession>A0A9J5W729</accession>
<dbReference type="EMBL" id="JACXVP010000012">
    <property type="protein sequence ID" value="KAG5571020.1"/>
    <property type="molecule type" value="Genomic_DNA"/>
</dbReference>
<evidence type="ECO:0000313" key="3">
    <source>
        <dbReference type="Proteomes" id="UP000824120"/>
    </source>
</evidence>
<dbReference type="Gene3D" id="3.60.10.10">
    <property type="entry name" value="Endonuclease/exonuclease/phosphatase"/>
    <property type="match status" value="1"/>
</dbReference>
<dbReference type="PANTHER" id="PTHR33710:SF79">
    <property type="entry name" value="OS06G0205337 PROTEIN"/>
    <property type="match status" value="1"/>
</dbReference>
<protein>
    <submittedName>
        <fullName evidence="2">Uncharacterized protein</fullName>
    </submittedName>
</protein>
<dbReference type="PANTHER" id="PTHR33710">
    <property type="entry name" value="BNAC02G09200D PROTEIN"/>
    <property type="match status" value="1"/>
</dbReference>
<feature type="compositionally biased region" description="Basic residues" evidence="1">
    <location>
        <begin position="1"/>
        <end position="18"/>
    </location>
</feature>
<feature type="compositionally biased region" description="Basic and acidic residues" evidence="1">
    <location>
        <begin position="57"/>
        <end position="69"/>
    </location>
</feature>
<organism evidence="2 3">
    <name type="scientific">Solanum commersonii</name>
    <name type="common">Commerson's wild potato</name>
    <name type="synonym">Commerson's nightshade</name>
    <dbReference type="NCBI Taxonomy" id="4109"/>
    <lineage>
        <taxon>Eukaryota</taxon>
        <taxon>Viridiplantae</taxon>
        <taxon>Streptophyta</taxon>
        <taxon>Embryophyta</taxon>
        <taxon>Tracheophyta</taxon>
        <taxon>Spermatophyta</taxon>
        <taxon>Magnoliopsida</taxon>
        <taxon>eudicotyledons</taxon>
        <taxon>Gunneridae</taxon>
        <taxon>Pentapetalae</taxon>
        <taxon>asterids</taxon>
        <taxon>lamiids</taxon>
        <taxon>Solanales</taxon>
        <taxon>Solanaceae</taxon>
        <taxon>Solanoideae</taxon>
        <taxon>Solaneae</taxon>
        <taxon>Solanum</taxon>
    </lineage>
</organism>
<proteinExistence type="predicted"/>
<sequence length="432" mass="49251">MKARSQLKRIQHIRRRPKGEKIIIHKTQGNSSCKRGGGMAKKNYKNNYGNKRGRQHQRIEQRTPSKEDNTLESSKPEPSNAKEQGQTNEDPKHSQEINTPYKVVSCTKDPEYTEGQHSPSSNISSKTMIPETKVDMVELDGRADPAAMIDNRADKADSLVYEGRDNCHTIKRHKNTQSHQREKGQEAVGIGDDNMEEEGSIDTIQQLTINFKLKGSQDRFKVIVVYARCSALERLEGTLEDTTMNTNIPWMVEGDFNTILYESENLGELSVTQNEVIGFAQYICVCALTKLNFIGSCYTWWNGMFGNNELFSLLPNSETHHLIRQGSDYTHLYVLCNTTQDQASKPFKFLNFWTKHKEFSELVEELNNIFQQIATLEDVIRVNETQLKLSPIEINKAILSKSNVELKSTYMWNKYCKKVHPTLARGVGGSHV</sequence>
<dbReference type="SUPFAM" id="SSF56219">
    <property type="entry name" value="DNase I-like"/>
    <property type="match status" value="1"/>
</dbReference>
<feature type="region of interest" description="Disordered" evidence="1">
    <location>
        <begin position="1"/>
        <end position="100"/>
    </location>
</feature>
<dbReference type="InterPro" id="IPR036691">
    <property type="entry name" value="Endo/exonu/phosph_ase_sf"/>
</dbReference>
<comment type="caution">
    <text evidence="2">The sequence shown here is derived from an EMBL/GenBank/DDBJ whole genome shotgun (WGS) entry which is preliminary data.</text>
</comment>
<feature type="compositionally biased region" description="Polar residues" evidence="1">
    <location>
        <begin position="71"/>
        <end position="88"/>
    </location>
</feature>
<dbReference type="Proteomes" id="UP000824120">
    <property type="component" value="Chromosome 12"/>
</dbReference>
<keyword evidence="3" id="KW-1185">Reference proteome</keyword>
<evidence type="ECO:0000256" key="1">
    <source>
        <dbReference type="SAM" id="MobiDB-lite"/>
    </source>
</evidence>